<dbReference type="AlphaFoldDB" id="Q3UNR0"/>
<dbReference type="EMBL" id="AK144077">
    <property type="protein sequence ID" value="BAE25687.1"/>
    <property type="molecule type" value="mRNA"/>
</dbReference>
<reference evidence="1" key="2">
    <citation type="journal article" date="2000" name="Genome Res.">
        <title>Normalization and subtraction of cap-trapper-selected cDNAs to prepare full-length cDNA libraries for rapid discovery of new genes.</title>
        <authorList>
            <person name="Carninci P."/>
            <person name="Shibata Y."/>
            <person name="Hayatsu N."/>
            <person name="Sugahara Y."/>
            <person name="Shibata K."/>
            <person name="Itoh M."/>
            <person name="Konno H."/>
            <person name="Okazaki Y."/>
            <person name="Muramatsu M."/>
            <person name="Hayashizaki Y."/>
        </authorList>
    </citation>
    <scope>NUCLEOTIDE SEQUENCE</scope>
    <source>
        <strain evidence="1">C57BL/6J</strain>
    </source>
</reference>
<proteinExistence type="evidence at transcript level"/>
<sequence>MDWGERLGVPAWLVLIASPQGNPHILSLRHKGLCWMSFLWCLALGVFISLKAAPCPLVFTHWHSVEPSLCLFERLLLIDLKENDIHALASIASSICCSPVCPRWWQEARAIVHTFETYPCDPWCASLLANLLLSILWI</sequence>
<reference evidence="1" key="7">
    <citation type="journal article" date="2005" name="Science">
        <title>The Transcriptional Landscape of the Mammalian Genome.</title>
        <authorList>
            <consortium name="The FANTOM Consortium"/>
            <consortium name="Riken Genome Exploration Research Group and Genome Science Group (Genome Network Project Core Group)"/>
        </authorList>
    </citation>
    <scope>NUCLEOTIDE SEQUENCE</scope>
    <source>
        <strain evidence="1">C57BL/6J</strain>
    </source>
</reference>
<reference evidence="1" key="4">
    <citation type="journal article" date="2001" name="Nature">
        <title>Functional annotation of a full-length mouse cDNA collection.</title>
        <authorList>
            <consortium name="The RIKEN Genome Exploration Research Group Phase II Team and the FANTOM Consortium"/>
        </authorList>
    </citation>
    <scope>NUCLEOTIDE SEQUENCE</scope>
    <source>
        <strain evidence="1">C57BL/6J</strain>
    </source>
</reference>
<evidence type="ECO:0000313" key="1">
    <source>
        <dbReference type="EMBL" id="BAE25687.1"/>
    </source>
</evidence>
<reference evidence="1" key="5">
    <citation type="journal article" date="2002" name="Nature">
        <title>Analysis of the mouse transcriptome based on functional annotation of 60,770 full-length cDNAs.</title>
        <authorList>
            <consortium name="The FANTOM Consortium and the RIKEN Genome Exploration Research Group Phase I and II Team"/>
        </authorList>
    </citation>
    <scope>NUCLEOTIDE SEQUENCE</scope>
    <source>
        <strain evidence="1">C57BL/6J</strain>
    </source>
</reference>
<evidence type="ECO:0000313" key="2">
    <source>
        <dbReference type="MGI" id="MGI:5011559"/>
    </source>
</evidence>
<dbReference type="MGI" id="MGI:5011559">
    <property type="gene designation" value="Gm19374"/>
</dbReference>
<gene>
    <name evidence="2" type="primary">Gm19374</name>
</gene>
<name>Q3UNR0_MOUSE</name>
<organism evidence="1">
    <name type="scientific">Mus musculus</name>
    <name type="common">Mouse</name>
    <dbReference type="NCBI Taxonomy" id="10090"/>
    <lineage>
        <taxon>Eukaryota</taxon>
        <taxon>Metazoa</taxon>
        <taxon>Chordata</taxon>
        <taxon>Craniata</taxon>
        <taxon>Vertebrata</taxon>
        <taxon>Euteleostomi</taxon>
        <taxon>Mammalia</taxon>
        <taxon>Eutheria</taxon>
        <taxon>Euarchontoglires</taxon>
        <taxon>Glires</taxon>
        <taxon>Rodentia</taxon>
        <taxon>Myomorpha</taxon>
        <taxon>Muroidea</taxon>
        <taxon>Muridae</taxon>
        <taxon>Murinae</taxon>
        <taxon>Mus</taxon>
        <taxon>Mus</taxon>
    </lineage>
</organism>
<reference evidence="1" key="3">
    <citation type="journal article" date="2000" name="Genome Res.">
        <title>RIKEN integrated sequence analysis (RISA) system--384-format sequencing pipeline with 384 multicapillary sequencer.</title>
        <authorList>
            <person name="Shibata K."/>
            <person name="Itoh M."/>
            <person name="Aizawa K."/>
            <person name="Nagaoka S."/>
            <person name="Sasaki N."/>
            <person name="Carninci P."/>
            <person name="Konno H."/>
            <person name="Akiyama J."/>
            <person name="Nishi K."/>
            <person name="Kitsunai T."/>
            <person name="Tashiro H."/>
            <person name="Itoh M."/>
            <person name="Sumi N."/>
            <person name="Ishii Y."/>
            <person name="Nakamura S."/>
            <person name="Hazama M."/>
            <person name="Nishine T."/>
            <person name="Harada A."/>
            <person name="Yamamoto R."/>
            <person name="Matsumoto H."/>
            <person name="Sakaguchi S."/>
            <person name="Ikegami T."/>
            <person name="Kashiwagi K."/>
            <person name="Fujiwake S."/>
            <person name="Inoue K."/>
            <person name="Togawa Y."/>
            <person name="Izawa M."/>
            <person name="Ohara E."/>
            <person name="Watahiki M."/>
            <person name="Yoneda Y."/>
            <person name="Ishikawa T."/>
            <person name="Ozawa K."/>
            <person name="Tanaka T."/>
            <person name="Matsuura S."/>
            <person name="Kawai J."/>
            <person name="Okazaki Y."/>
            <person name="Muramatsu M."/>
            <person name="Inoue Y."/>
            <person name="Kira A."/>
            <person name="Hayashizaki Y."/>
        </authorList>
    </citation>
    <scope>NUCLEOTIDE SEQUENCE</scope>
    <source>
        <strain evidence="1">C57BL/6J</strain>
    </source>
</reference>
<reference evidence="1" key="6">
    <citation type="submission" date="2004-03" db="EMBL/GenBank/DDBJ databases">
        <authorList>
            <person name="Arakawa T."/>
            <person name="Carninci P."/>
            <person name="Fukuda S."/>
            <person name="Hashizume W."/>
            <person name="Hayashida K."/>
            <person name="Hori F."/>
            <person name="Iida J."/>
            <person name="Imamura K."/>
            <person name="Imotani K."/>
            <person name="Itoh M."/>
            <person name="Kanagawa S."/>
            <person name="Kawai J."/>
            <person name="Kojima M."/>
            <person name="Konno H."/>
            <person name="Murata M."/>
            <person name="Nakamura M."/>
            <person name="Ninomiya N."/>
            <person name="Nishiyori H."/>
            <person name="Nomura K."/>
            <person name="Ohno M."/>
            <person name="Sakazume N."/>
            <person name="Sano H."/>
            <person name="Sasaki D."/>
            <person name="Shibata K."/>
            <person name="Shiraki T."/>
            <person name="Tagami M."/>
            <person name="Tagami Y."/>
            <person name="Waki K."/>
            <person name="Watahiki A."/>
            <person name="Muramatsu M."/>
            <person name="Hayashizaki Y."/>
        </authorList>
    </citation>
    <scope>NUCLEOTIDE SEQUENCE</scope>
    <source>
        <strain evidence="1">C57BL/6J</strain>
    </source>
</reference>
<reference evidence="1" key="8">
    <citation type="journal article" date="2005" name="Science">
        <title>Antisense Transcription in the Mammalian Transcriptome.</title>
        <authorList>
            <consortium name="RIKEN Genome Exploration Research Group and Genome Science Group (Genome Network Project Core Group) and the FANTOM Consortium"/>
        </authorList>
    </citation>
    <scope>NUCLEOTIDE SEQUENCE</scope>
    <source>
        <strain evidence="1">C57BL/6J</strain>
    </source>
</reference>
<protein>
    <submittedName>
        <fullName evidence="1">Uncharacterized protein</fullName>
    </submittedName>
</protein>
<reference evidence="1" key="1">
    <citation type="journal article" date="1999" name="Methods Enzymol.">
        <title>High-efficiency full-length cDNA cloning.</title>
        <authorList>
            <person name="Carninci P."/>
            <person name="Hayashizaki Y."/>
        </authorList>
    </citation>
    <scope>NUCLEOTIDE SEQUENCE</scope>
    <source>
        <strain evidence="1">C57BL/6J</strain>
    </source>
</reference>
<accession>Q3UNR0</accession>
<dbReference type="AGR" id="MGI:5011559"/>